<dbReference type="NCBIfam" id="TIGR01640">
    <property type="entry name" value="F_box_assoc_1"/>
    <property type="match status" value="1"/>
</dbReference>
<proteinExistence type="predicted"/>
<feature type="domain" description="F-box associated beta-propeller type 1" evidence="1">
    <location>
        <begin position="115"/>
        <end position="276"/>
    </location>
</feature>
<dbReference type="Pfam" id="PF07734">
    <property type="entry name" value="FBA_1"/>
    <property type="match status" value="1"/>
</dbReference>
<dbReference type="EMBL" id="LNRQ01000007">
    <property type="protein sequence ID" value="KZM89230.1"/>
    <property type="molecule type" value="Genomic_DNA"/>
</dbReference>
<accession>A0A161ZRS2</accession>
<dbReference type="STRING" id="79200.A0A161ZRS2"/>
<evidence type="ECO:0000259" key="1">
    <source>
        <dbReference type="Pfam" id="PF07734"/>
    </source>
</evidence>
<protein>
    <recommendedName>
        <fullName evidence="1">F-box associated beta-propeller type 1 domain-containing protein</fullName>
    </recommendedName>
</protein>
<dbReference type="KEGG" id="dcr:108194211"/>
<dbReference type="Gramene" id="KZM89230">
    <property type="protein sequence ID" value="KZM89230"/>
    <property type="gene ID" value="DCAR_026305"/>
</dbReference>
<dbReference type="PANTHER" id="PTHR35546:SF115">
    <property type="entry name" value="F-BOX DOMAIN-CONTAINING PROTEIN"/>
    <property type="match status" value="1"/>
</dbReference>
<dbReference type="PANTHER" id="PTHR35546">
    <property type="entry name" value="F-BOX PROTEIN INTERACTION DOMAIN PROTEIN-RELATED"/>
    <property type="match status" value="1"/>
</dbReference>
<gene>
    <name evidence="2" type="ORF">DCAR_026305</name>
</gene>
<dbReference type="InterPro" id="IPR055290">
    <property type="entry name" value="At3g26010-like"/>
</dbReference>
<dbReference type="InterPro" id="IPR017451">
    <property type="entry name" value="F-box-assoc_interact_dom"/>
</dbReference>
<dbReference type="InterPro" id="IPR011043">
    <property type="entry name" value="Gal_Oxase/kelch_b-propeller"/>
</dbReference>
<dbReference type="InterPro" id="IPR006527">
    <property type="entry name" value="F-box-assoc_dom_typ1"/>
</dbReference>
<reference evidence="2" key="1">
    <citation type="journal article" date="2016" name="Nat. Genet.">
        <title>A high-quality carrot genome assembly provides new insights into carotenoid accumulation and asterid genome evolution.</title>
        <authorList>
            <person name="Iorizzo M."/>
            <person name="Ellison S."/>
            <person name="Senalik D."/>
            <person name="Zeng P."/>
            <person name="Satapoomin P."/>
            <person name="Huang J."/>
            <person name="Bowman M."/>
            <person name="Iovene M."/>
            <person name="Sanseverino W."/>
            <person name="Cavagnaro P."/>
            <person name="Yildiz M."/>
            <person name="Macko-Podgorni A."/>
            <person name="Moranska E."/>
            <person name="Grzebelus E."/>
            <person name="Grzebelus D."/>
            <person name="Ashrafi H."/>
            <person name="Zheng Z."/>
            <person name="Cheng S."/>
            <person name="Spooner D."/>
            <person name="Van Deynze A."/>
            <person name="Simon P."/>
        </authorList>
    </citation>
    <scope>NUCLEOTIDE SEQUENCE [LARGE SCALE GENOMIC DNA]</scope>
    <source>
        <tissue evidence="2">Leaf</tissue>
    </source>
</reference>
<dbReference type="SUPFAM" id="SSF50965">
    <property type="entry name" value="Galactose oxidase, central domain"/>
    <property type="match status" value="1"/>
</dbReference>
<sequence length="416" mass="48161">MDVISKSMNNLSFTSSSELRFSFSSEERVLDDEDLLALIFLRVPWKKLMTLKCVSKQWLCFITSSRFRKLLPPLRASGLYIHRLFKLGRPDRLYLIGLDNPQTNRRIFTSPHHSFVPPKFRILHSCNGLLLCAHNTNFRYNYYRNCCVWNPSTKQLDNISQHPPGTRVSHIGLAFNPLKSLHYKVIAFVSEHGFKNVGFIYIYSSVTSTWRFSVQSFNPAPHLNFTDGVYWNGRVHWLSELQDVNSVPKSDASECLCFNVDEERFETFPRPPIAVKATPRKCLYFGESEGHLHVIEVFPSTTSLKVYEMKSDYSGWFVKYKIPLAPISEVFPETTQHKTCLPGKNNFAVTVHSLIRRESFQEDPLLVLEIPGKLIRYNIVDRSTKVILDFGADFDRKKIDYWEFGMLKVSQHIASL</sequence>
<dbReference type="InterPro" id="IPR036047">
    <property type="entry name" value="F-box-like_dom_sf"/>
</dbReference>
<evidence type="ECO:0000313" key="2">
    <source>
        <dbReference type="EMBL" id="KZM89230.1"/>
    </source>
</evidence>
<comment type="caution">
    <text evidence="2">The sequence shown here is derived from an EMBL/GenBank/DDBJ whole genome shotgun (WGS) entry which is preliminary data.</text>
</comment>
<dbReference type="AlphaFoldDB" id="A0A161ZRS2"/>
<dbReference type="SUPFAM" id="SSF81383">
    <property type="entry name" value="F-box domain"/>
    <property type="match status" value="1"/>
</dbReference>
<dbReference type="OMA" id="MEMETDY"/>
<name>A0A161ZRS2_DAUCS</name>
<organism evidence="2">
    <name type="scientific">Daucus carota subsp. sativus</name>
    <name type="common">Carrot</name>
    <dbReference type="NCBI Taxonomy" id="79200"/>
    <lineage>
        <taxon>Eukaryota</taxon>
        <taxon>Viridiplantae</taxon>
        <taxon>Streptophyta</taxon>
        <taxon>Embryophyta</taxon>
        <taxon>Tracheophyta</taxon>
        <taxon>Spermatophyta</taxon>
        <taxon>Magnoliopsida</taxon>
        <taxon>eudicotyledons</taxon>
        <taxon>Gunneridae</taxon>
        <taxon>Pentapetalae</taxon>
        <taxon>asterids</taxon>
        <taxon>campanulids</taxon>
        <taxon>Apiales</taxon>
        <taxon>Apiaceae</taxon>
        <taxon>Apioideae</taxon>
        <taxon>Scandiceae</taxon>
        <taxon>Daucinae</taxon>
        <taxon>Daucus</taxon>
        <taxon>Daucus sect. Daucus</taxon>
    </lineage>
</organism>
<dbReference type="OrthoDB" id="1161293at2759"/>